<name>A0A2K8JNY8_PRIPG</name>
<evidence type="ECO:0000256" key="1">
    <source>
        <dbReference type="SAM" id="SignalP"/>
    </source>
</evidence>
<proteinExistence type="evidence at transcript level"/>
<sequence length="65" mass="7117">MSSYCMLFLVVLVALCVLPESIVGVCWETGCQLNSWAVRGCGQYGMRDMVSRSCSGGTIYTCCDY</sequence>
<organism evidence="2">
    <name type="scientific">Pristhesancus plagipennis</name>
    <name type="common">Common assassin bug</name>
    <dbReference type="NCBI Taxonomy" id="1955184"/>
    <lineage>
        <taxon>Eukaryota</taxon>
        <taxon>Metazoa</taxon>
        <taxon>Ecdysozoa</taxon>
        <taxon>Arthropoda</taxon>
        <taxon>Hexapoda</taxon>
        <taxon>Insecta</taxon>
        <taxon>Pterygota</taxon>
        <taxon>Neoptera</taxon>
        <taxon>Paraneoptera</taxon>
        <taxon>Hemiptera</taxon>
        <taxon>Heteroptera</taxon>
        <taxon>Panheteroptera</taxon>
        <taxon>Cimicomorpha</taxon>
        <taxon>Reduviidae</taxon>
        <taxon>Harpactorinae</taxon>
        <taxon>Harpactorini</taxon>
        <taxon>Pristhesancus</taxon>
    </lineage>
</organism>
<dbReference type="AlphaFoldDB" id="A0A2K8JNY8"/>
<reference evidence="2" key="1">
    <citation type="submission" date="2016-10" db="EMBL/GenBank/DDBJ databases">
        <title>The assassin bug Pristhesancus plagipennis produces two different types of venom.</title>
        <authorList>
            <person name="Walker A.A."/>
            <person name="Herzig V."/>
            <person name="Jin J."/>
            <person name="Fry B.G."/>
            <person name="King G.F."/>
        </authorList>
    </citation>
    <scope>NUCLEOTIDE SEQUENCE</scope>
    <source>
        <tissue evidence="2">Venom/labial glands</tissue>
    </source>
</reference>
<feature type="chain" id="PRO_5014675032" evidence="1">
    <location>
        <begin position="25"/>
        <end position="65"/>
    </location>
</feature>
<accession>A0A2K8JNY8</accession>
<keyword evidence="1" id="KW-0732">Signal</keyword>
<protein>
    <submittedName>
        <fullName evidence="2">Secreted peptide</fullName>
    </submittedName>
</protein>
<feature type="signal peptide" evidence="1">
    <location>
        <begin position="1"/>
        <end position="24"/>
    </location>
</feature>
<evidence type="ECO:0000313" key="2">
    <source>
        <dbReference type="EMBL" id="ATU82733.1"/>
    </source>
</evidence>
<dbReference type="EMBL" id="KY030982">
    <property type="protein sequence ID" value="ATU82733.1"/>
    <property type="molecule type" value="mRNA"/>
</dbReference>